<sequence length="359" mass="40516">MLKKTIESLNPYVPEVPLADLEKQLGVPKIVRMSANENPFGTSDNVRQAVLNWNFNQARDYPDGDAEQLRQAVAKFVQVDPDQLLFGCGLDEVIELVARTFIEPGDEVLEPWPTFSEYKLHAEIEDAKIVDVPVNETTGQFDLDALAAAITPKTKLIWLCNPNNPTGTYLQPEAIRDFLKKVPANVLVLLDEAYMEFVTEVAQPSALPLLKEFDNLVLMRTFSKIYGLASFRVGYAVIPKALISSMQSVRLPYNLNTLSQVAALAALQDQDFVTQTRQRVATARQAWETFLTQQGLTYYHSQANFVFFNAPQAEQLKDYLLQNGYLVRSGLRPDWLRITYGSTEQNQAVQKLIQTFYAN</sequence>
<evidence type="ECO:0000256" key="6">
    <source>
        <dbReference type="ARBA" id="ARBA00023102"/>
    </source>
</evidence>
<dbReference type="Gene3D" id="3.90.1150.10">
    <property type="entry name" value="Aspartate Aminotransferase, domain 1"/>
    <property type="match status" value="1"/>
</dbReference>
<keyword evidence="5 7" id="KW-0663">Pyridoxal phosphate</keyword>
<dbReference type="UniPathway" id="UPA00031">
    <property type="reaction ID" value="UER00012"/>
</dbReference>
<dbReference type="CDD" id="cd00609">
    <property type="entry name" value="AAT_like"/>
    <property type="match status" value="1"/>
</dbReference>
<dbReference type="EC" id="2.6.1.9" evidence="7"/>
<dbReference type="NCBIfam" id="TIGR01141">
    <property type="entry name" value="hisC"/>
    <property type="match status" value="1"/>
</dbReference>
<dbReference type="GO" id="GO:0000105">
    <property type="term" value="P:L-histidine biosynthetic process"/>
    <property type="evidence" value="ECO:0007669"/>
    <property type="project" value="UniProtKB-UniRule"/>
</dbReference>
<reference evidence="9 10" key="1">
    <citation type="journal article" date="2015" name="Genome Announc.">
        <title>Expanding the biotechnology potential of lactobacilli through comparative genomics of 213 strains and associated genera.</title>
        <authorList>
            <person name="Sun Z."/>
            <person name="Harris H.M."/>
            <person name="McCann A."/>
            <person name="Guo C."/>
            <person name="Argimon S."/>
            <person name="Zhang W."/>
            <person name="Yang X."/>
            <person name="Jeffery I.B."/>
            <person name="Cooney J.C."/>
            <person name="Kagawa T.F."/>
            <person name="Liu W."/>
            <person name="Song Y."/>
            <person name="Salvetti E."/>
            <person name="Wrobel A."/>
            <person name="Rasinkangas P."/>
            <person name="Parkhill J."/>
            <person name="Rea M.C."/>
            <person name="O'Sullivan O."/>
            <person name="Ritari J."/>
            <person name="Douillard F.P."/>
            <person name="Paul Ross R."/>
            <person name="Yang R."/>
            <person name="Briner A.E."/>
            <person name="Felis G.E."/>
            <person name="de Vos W.M."/>
            <person name="Barrangou R."/>
            <person name="Klaenhammer T.R."/>
            <person name="Caufield P.W."/>
            <person name="Cui Y."/>
            <person name="Zhang H."/>
            <person name="O'Toole P.W."/>
        </authorList>
    </citation>
    <scope>NUCLEOTIDE SEQUENCE [LARGE SCALE GENOMIC DNA]</scope>
    <source>
        <strain evidence="9 10">DSM 20003</strain>
    </source>
</reference>
<dbReference type="HAMAP" id="MF_01023">
    <property type="entry name" value="HisC_aminotrans_2"/>
    <property type="match status" value="1"/>
</dbReference>
<dbReference type="InterPro" id="IPR005861">
    <property type="entry name" value="HisP_aminotrans"/>
</dbReference>
<dbReference type="InterPro" id="IPR015424">
    <property type="entry name" value="PyrdxlP-dep_Trfase"/>
</dbReference>
<keyword evidence="6 7" id="KW-0368">Histidine biosynthesis</keyword>
<dbReference type="GO" id="GO:0030170">
    <property type="term" value="F:pyridoxal phosphate binding"/>
    <property type="evidence" value="ECO:0007669"/>
    <property type="project" value="InterPro"/>
</dbReference>
<dbReference type="InterPro" id="IPR050106">
    <property type="entry name" value="HistidinolP_aminotransfase"/>
</dbReference>
<keyword evidence="7" id="KW-0028">Amino-acid biosynthesis</keyword>
<proteinExistence type="inferred from homology"/>
<dbReference type="Pfam" id="PF00155">
    <property type="entry name" value="Aminotran_1_2"/>
    <property type="match status" value="1"/>
</dbReference>
<dbReference type="AlphaFoldDB" id="A0A0R1H2K0"/>
<organism evidence="9 10">
    <name type="scientific">Loigolactobacillus bifermentans DSM 20003</name>
    <dbReference type="NCBI Taxonomy" id="1423726"/>
    <lineage>
        <taxon>Bacteria</taxon>
        <taxon>Bacillati</taxon>
        <taxon>Bacillota</taxon>
        <taxon>Bacilli</taxon>
        <taxon>Lactobacillales</taxon>
        <taxon>Lactobacillaceae</taxon>
        <taxon>Loigolactobacillus</taxon>
    </lineage>
</organism>
<feature type="modified residue" description="N6-(pyridoxal phosphate)lysine" evidence="7">
    <location>
        <position position="224"/>
    </location>
</feature>
<dbReference type="Gene3D" id="3.40.640.10">
    <property type="entry name" value="Type I PLP-dependent aspartate aminotransferase-like (Major domain)"/>
    <property type="match status" value="1"/>
</dbReference>
<dbReference type="SUPFAM" id="SSF53383">
    <property type="entry name" value="PLP-dependent transferases"/>
    <property type="match status" value="1"/>
</dbReference>
<evidence type="ECO:0000256" key="2">
    <source>
        <dbReference type="ARBA" id="ARBA00011738"/>
    </source>
</evidence>
<evidence type="ECO:0000256" key="4">
    <source>
        <dbReference type="ARBA" id="ARBA00022679"/>
    </source>
</evidence>
<dbReference type="PANTHER" id="PTHR43643">
    <property type="entry name" value="HISTIDINOL-PHOSPHATE AMINOTRANSFERASE 2"/>
    <property type="match status" value="1"/>
</dbReference>
<dbReference type="PATRIC" id="fig|1423726.3.peg.57"/>
<dbReference type="InterPro" id="IPR015422">
    <property type="entry name" value="PyrdxlP-dep_Trfase_small"/>
</dbReference>
<evidence type="ECO:0000256" key="1">
    <source>
        <dbReference type="ARBA" id="ARBA00001933"/>
    </source>
</evidence>
<keyword evidence="4 7" id="KW-0808">Transferase</keyword>
<gene>
    <name evidence="7" type="primary">hisC</name>
    <name evidence="9" type="ORF">FC07_GL000054</name>
</gene>
<accession>A0A0R1H2K0</accession>
<evidence type="ECO:0000256" key="3">
    <source>
        <dbReference type="ARBA" id="ARBA00022576"/>
    </source>
</evidence>
<comment type="catalytic activity">
    <reaction evidence="7">
        <text>L-histidinol phosphate + 2-oxoglutarate = 3-(imidazol-4-yl)-2-oxopropyl phosphate + L-glutamate</text>
        <dbReference type="Rhea" id="RHEA:23744"/>
        <dbReference type="ChEBI" id="CHEBI:16810"/>
        <dbReference type="ChEBI" id="CHEBI:29985"/>
        <dbReference type="ChEBI" id="CHEBI:57766"/>
        <dbReference type="ChEBI" id="CHEBI:57980"/>
        <dbReference type="EC" id="2.6.1.9"/>
    </reaction>
</comment>
<feature type="domain" description="Aminotransferase class I/classII large" evidence="8">
    <location>
        <begin position="29"/>
        <end position="347"/>
    </location>
</feature>
<evidence type="ECO:0000256" key="5">
    <source>
        <dbReference type="ARBA" id="ARBA00022898"/>
    </source>
</evidence>
<dbReference type="EMBL" id="AZDA01000007">
    <property type="protein sequence ID" value="KRK40645.1"/>
    <property type="molecule type" value="Genomic_DNA"/>
</dbReference>
<evidence type="ECO:0000259" key="8">
    <source>
        <dbReference type="Pfam" id="PF00155"/>
    </source>
</evidence>
<keyword evidence="3 7" id="KW-0032">Aminotransferase</keyword>
<dbReference type="PANTHER" id="PTHR43643:SF3">
    <property type="entry name" value="HISTIDINOL-PHOSPHATE AMINOTRANSFERASE"/>
    <property type="match status" value="1"/>
</dbReference>
<evidence type="ECO:0000313" key="9">
    <source>
        <dbReference type="EMBL" id="KRK40645.1"/>
    </source>
</evidence>
<protein>
    <recommendedName>
        <fullName evidence="7">Histidinol-phosphate aminotransferase</fullName>
        <ecNumber evidence="7">2.6.1.9</ecNumber>
    </recommendedName>
    <alternativeName>
        <fullName evidence="7">Imidazole acetol-phosphate transaminase</fullName>
    </alternativeName>
</protein>
<dbReference type="STRING" id="1423726.FC07_GL000054"/>
<comment type="pathway">
    <text evidence="7">Amino-acid biosynthesis; L-histidine biosynthesis; L-histidine from 5-phospho-alpha-D-ribose 1-diphosphate: step 7/9.</text>
</comment>
<dbReference type="InterPro" id="IPR004839">
    <property type="entry name" value="Aminotransferase_I/II_large"/>
</dbReference>
<name>A0A0R1H2K0_9LACO</name>
<dbReference type="GO" id="GO:0004400">
    <property type="term" value="F:histidinol-phosphate transaminase activity"/>
    <property type="evidence" value="ECO:0007669"/>
    <property type="project" value="UniProtKB-UniRule"/>
</dbReference>
<dbReference type="Proteomes" id="UP000051461">
    <property type="component" value="Unassembled WGS sequence"/>
</dbReference>
<keyword evidence="10" id="KW-1185">Reference proteome</keyword>
<comment type="caution">
    <text evidence="9">The sequence shown here is derived from an EMBL/GenBank/DDBJ whole genome shotgun (WGS) entry which is preliminary data.</text>
</comment>
<evidence type="ECO:0000313" key="10">
    <source>
        <dbReference type="Proteomes" id="UP000051461"/>
    </source>
</evidence>
<comment type="subunit">
    <text evidence="2 7">Homodimer.</text>
</comment>
<dbReference type="OrthoDB" id="9813612at2"/>
<comment type="similarity">
    <text evidence="7">Belongs to the class-II pyridoxal-phosphate-dependent aminotransferase family. Histidinol-phosphate aminotransferase subfamily.</text>
</comment>
<dbReference type="InterPro" id="IPR015421">
    <property type="entry name" value="PyrdxlP-dep_Trfase_major"/>
</dbReference>
<evidence type="ECO:0000256" key="7">
    <source>
        <dbReference type="HAMAP-Rule" id="MF_01023"/>
    </source>
</evidence>
<dbReference type="RefSeq" id="WP_057903453.1">
    <property type="nucleotide sequence ID" value="NZ_AZDA01000007.1"/>
</dbReference>
<comment type="cofactor">
    <cofactor evidence="1 7">
        <name>pyridoxal 5'-phosphate</name>
        <dbReference type="ChEBI" id="CHEBI:597326"/>
    </cofactor>
</comment>